<feature type="region of interest" description="Disordered" evidence="1">
    <location>
        <begin position="1206"/>
        <end position="1228"/>
    </location>
</feature>
<reference evidence="2 3" key="1">
    <citation type="submission" date="2018-08" db="EMBL/GenBank/DDBJ databases">
        <title>Aphanomyces genome sequencing and annotation.</title>
        <authorList>
            <person name="Minardi D."/>
            <person name="Oidtmann B."/>
            <person name="Van Der Giezen M."/>
            <person name="Studholme D.J."/>
        </authorList>
    </citation>
    <scope>NUCLEOTIDE SEQUENCE [LARGE SCALE GENOMIC DNA]</scope>
    <source>
        <strain evidence="2 3">Sv</strain>
    </source>
</reference>
<dbReference type="PANTHER" id="PTHR12517">
    <property type="entry name" value="VACUOLAR PROTEIN SORTING-ASSOCIATED PROTEIN 13B"/>
    <property type="match status" value="1"/>
</dbReference>
<organism evidence="2 3">
    <name type="scientific">Aphanomyces astaci</name>
    <name type="common">Crayfish plague agent</name>
    <dbReference type="NCBI Taxonomy" id="112090"/>
    <lineage>
        <taxon>Eukaryota</taxon>
        <taxon>Sar</taxon>
        <taxon>Stramenopiles</taxon>
        <taxon>Oomycota</taxon>
        <taxon>Saprolegniomycetes</taxon>
        <taxon>Saprolegniales</taxon>
        <taxon>Verrucalvaceae</taxon>
        <taxon>Aphanomyces</taxon>
    </lineage>
</organism>
<proteinExistence type="predicted"/>
<sequence length="2550" mass="281783">MLDILSSPLKSYLAQTLQYYLSKYLKDIHLEGFGFFGSDLVLNDLEIKRHVLLTALDIPSSFDFSRGFIRELRIHIPWTQILSQPIEIKLYTVELILTSKDEQPSTPPMDGNDQQSQIEPPKSTWLQSMLSKILANISIQVNNLVLKYEQEDIVLSVTLGRMDAKDISIFLDRYTSDRLSVDVDSDIIHRQVIGYEVPVLRRTSFGVRVQYALEPTLFGVVPSTPKATYMPSRFTDPFSGHRLHGRPAFLLMDVYINELNLSLSDRQVQMLSNPTMPTTSTTPFPPSSLVSIEGDEYYTAISRDNQDDMSAALLPPSSQHLLTVRVSIQHISLTLRCHAHTTTAAADDGVDTAATIISTPDQAAFLFASPYPPDKHHEYAVEYVPVANMGLVQVASYSPLHTKTKVSKAADPVAVFTVTGTLIAWSTDQTHVKELEVDIENVVGVHHHHIMQPKPQQPPPLSIPLDAKHRSTLLPALTTEFIRMGTFHSSNQRSIAHANISQSLFAPDLQNQTTWNPQLERFRHLQWDPSTQVHCYQYARPPSPVSGDALTSPEDSTSNTFPMKCTCNVGTEHSMSSIQSFWADSLPTLCQAAAAAAASKLLSRHECTAAANSLTDEIALRLHSQYTVPSSHKTSTILLQDLVENTFENAINLTQGSSTRRKSRTDTAGITSSLPQEDPSMAAMLFNMLVPALVVYSAQLVGHTCRSRATPSAIRIHMVEDISPPLMDPPMSKAVADVSVGVVEVIVTVPVLIAAVDFVQRIELSKANELHGDGHRLSKTAAAATMPEDPSEAWTHHKQQQQFFLHLSRVTLQCTVEDKTPLVQVALDSLWFESTLQSRRPPNSSTDIPTTSIPTCWKGLVSMDTLSGDVNDTTVVRVRQVDATWLWRWQPDDDKAETSPWSRSNCVFEVDASIHAVTGVQVQHVDVQLLCPSNRIHFMARNLSTALRTGNYPPLHPVAASHTTFVDSQLLLLDMSLLEDRTLSHTCWLLHAMPSSSLLGVLLCLEPRDIHSFAVAAGVTDIQAPEMIDTDPVLRWQYATHLARQCITAPATMPRPRRRATQPLLCTAHSFAMPSDDEGESVFLALFVRNSYTGNGHDHGHDGSSSSPRAAATTLHVTGHMEAMDIVVTLPSVQSIVDVADTISSQCSFHSSPQTARTPSKYQGVPDITFQVETLRVFLPTHTMLCIDHVHVDSGLPPLSMEGLSSPPFTPWTQKRRRPTIAPQPTADITPHKLHTRLTNVYVATVQCRPDDQGTGPFEVCMARVGRRQALRIASVTYLVHPIFVSVEVAASSPHVSLHVTKVVVDLPRYAQSMALAGLAGAYVAAVRQSSIVRRHNRTKGPLASQYQQIVRPEEEHEEAEDIQDSLCLFGWRVVVDGLELHVGTPPDACQGTLRSSIVHVRVGCMSAAHSATSRQGSVSVKNVVMGFQSGDANEALIFGPFADPSEWQVAVERYPDTVLAASWSFESTHGWLWTGLVELQGVQCHVSVPFLHAIRPFIVGTTPAPQTNSIQTSSAADGVREPLHTTVSVAGVRPIRQCKLKLLWAPSVVTMSSSHDDDDKASTVIMVTCGPTFASLHVGYNPTQVEQLVTCQQPRSSLHQYMPLNVVETMGTIQGIRVAVLHTVRFPTTTKPFGSPTTSSSSWTVFEAQIQSPDPASVLLQDVQVRMSASVKQVVESTQGLERRNSSRLNCGGYYMTDVQLETTPMDTAICFQTWMRLHAIVSELVLHEASSSLSEEMDETNPCTPYARPDPMHPLHLESLPTLDDFVELVHTSTDSSRVHPLPGELLLCRPTPSPPNQFDTTTIMLFLNPQNEVSSLDDLLKHMNAPWTHDMMNAVDLHSNRLVGSLQWTYHLPRRVTRVVAMPLPLKSKQIVDTLEWPRLDLSEHVTRLCDVWCDLRWWSMADNAFVSVDRNLHQILFLTRLNVRASPVHLQLTPYAVKCLLEWPTLLGHTPKQDLTDMRIVLANGTGNVVYFRQLLTTEYRQVSAHTSVVYSWQSISAPLQLQFALSQPPHTWSTGCALNQPGVLYRECPSHGSFWVDIVADGIQTKVTLRGSIVLHNYTAQSLRCRWSVSSNSVANTIVNAAMPCTACSRNDVCSCTAVSIMAQSNAMLSLGLDLPSCASSHEDESSGGGWSTPVNLEPSVERLESATTTSQSNSTATFISIHTLKSQWHAWVVVTRAVSPVELPPLATWWVWDLADETKCTTLQGPASKHVSSKRRGSTSGLAWIRHRLGSFDSSSVPQLGPSCSVRLSVANAANEFGWSRPIPMHATAAMPSRHRLILPHRQHRHLLATVHKTTKDGLTTCVSISHDPQPPVSFHNHVNHVFGVTTRSTPGGMVMVPAQGIVEYDWDIQQTQYGDDDKGEDEVEGGGGEDHISTRRPPPPITTTPSVFDATGKDLPPSRRRFRLCLPADNNNKTADAAVGWSNELWVVEGIQFAKWTDKAAAVVLLVTAYMRAGTWIVRLECVEGPYTNHTPRYSTLLLQCRDQPSRNQHRTDQLHRTRVDITVDEIAMSLFDEQAVVQSMYQELFRLSAKQCHVTWASASDA</sequence>
<name>A0A418DCD9_APHAT</name>
<accession>A0A418DCD9</accession>
<evidence type="ECO:0000313" key="2">
    <source>
        <dbReference type="EMBL" id="RHY92434.1"/>
    </source>
</evidence>
<dbReference type="EMBL" id="QUTG01003249">
    <property type="protein sequence ID" value="RHY92434.1"/>
    <property type="molecule type" value="Genomic_DNA"/>
</dbReference>
<dbReference type="VEuPathDB" id="FungiDB:H257_09457"/>
<feature type="region of interest" description="Disordered" evidence="1">
    <location>
        <begin position="2359"/>
        <end position="2400"/>
    </location>
</feature>
<evidence type="ECO:0000256" key="1">
    <source>
        <dbReference type="SAM" id="MobiDB-lite"/>
    </source>
</evidence>
<protein>
    <submittedName>
        <fullName evidence="2">Uncharacterized protein</fullName>
    </submittedName>
</protein>
<comment type="caution">
    <text evidence="2">The sequence shown here is derived from an EMBL/GenBank/DDBJ whole genome shotgun (WGS) entry which is preliminary data.</text>
</comment>
<dbReference type="InterPro" id="IPR039782">
    <property type="entry name" value="VPS13B"/>
</dbReference>
<dbReference type="Proteomes" id="UP000285712">
    <property type="component" value="Unassembled WGS sequence"/>
</dbReference>
<gene>
    <name evidence="2" type="ORF">DYB35_001785</name>
</gene>
<evidence type="ECO:0000313" key="3">
    <source>
        <dbReference type="Proteomes" id="UP000285712"/>
    </source>
</evidence>
<feature type="non-terminal residue" evidence="2">
    <location>
        <position position="2550"/>
    </location>
</feature>
<dbReference type="PANTHER" id="PTHR12517:SF0">
    <property type="entry name" value="INTERMEMBRANE LIPID TRANSFER PROTEIN VPS13B"/>
    <property type="match status" value="1"/>
</dbReference>